<keyword evidence="15" id="KW-1185">Reference proteome</keyword>
<comment type="subunit">
    <text evidence="4 11">The basal body constitutes a major portion of the flagellar organelle and consists of four rings (L,P,S, and M) mounted on a central rod.</text>
</comment>
<dbReference type="GO" id="GO:0071973">
    <property type="term" value="P:bacterial-type flagellum-dependent cell motility"/>
    <property type="evidence" value="ECO:0007669"/>
    <property type="project" value="InterPro"/>
</dbReference>
<proteinExistence type="inferred from homology"/>
<evidence type="ECO:0000313" key="14">
    <source>
        <dbReference type="EMBL" id="WDD99040.1"/>
    </source>
</evidence>
<protein>
    <recommendedName>
        <fullName evidence="11">Flagellar L-ring protein</fullName>
    </recommendedName>
    <alternativeName>
        <fullName evidence="11">Basal body L-ring protein</fullName>
    </alternativeName>
</protein>
<feature type="compositionally biased region" description="Polar residues" evidence="12">
    <location>
        <begin position="31"/>
        <end position="45"/>
    </location>
</feature>
<keyword evidence="14" id="KW-0282">Flagellum</keyword>
<feature type="region of interest" description="Disordered" evidence="12">
    <location>
        <begin position="27"/>
        <end position="53"/>
    </location>
</feature>
<organism evidence="14 15">
    <name type="scientific">Thalassomonas actiniarum</name>
    <dbReference type="NCBI Taxonomy" id="485447"/>
    <lineage>
        <taxon>Bacteria</taxon>
        <taxon>Pseudomonadati</taxon>
        <taxon>Pseudomonadota</taxon>
        <taxon>Gammaproteobacteria</taxon>
        <taxon>Alteromonadales</taxon>
        <taxon>Colwelliaceae</taxon>
        <taxon>Thalassomonas</taxon>
    </lineage>
</organism>
<evidence type="ECO:0000256" key="1">
    <source>
        <dbReference type="ARBA" id="ARBA00002591"/>
    </source>
</evidence>
<dbReference type="Proteomes" id="UP000032568">
    <property type="component" value="Chromosome"/>
</dbReference>
<reference evidence="14 15" key="2">
    <citation type="journal article" date="2022" name="Mar. Drugs">
        <title>Bioassay-Guided Fractionation Leads to the Detection of Cholic Acid Generated by the Rare Thalassomonas sp.</title>
        <authorList>
            <person name="Pheiffer F."/>
            <person name="Schneider Y.K."/>
            <person name="Hansen E.H."/>
            <person name="Andersen J.H."/>
            <person name="Isaksson J."/>
            <person name="Busche T."/>
            <person name="R C."/>
            <person name="Kalinowski J."/>
            <person name="Zyl L.V."/>
            <person name="Trindade M."/>
        </authorList>
    </citation>
    <scope>NUCLEOTIDE SEQUENCE [LARGE SCALE GENOMIC DNA]</scope>
    <source>
        <strain evidence="14 15">A5K-106</strain>
    </source>
</reference>
<evidence type="ECO:0000256" key="6">
    <source>
        <dbReference type="ARBA" id="ARBA00023136"/>
    </source>
</evidence>
<evidence type="ECO:0000256" key="3">
    <source>
        <dbReference type="ARBA" id="ARBA00006929"/>
    </source>
</evidence>
<dbReference type="PRINTS" id="PR01008">
    <property type="entry name" value="FLGLRINGFLGH"/>
</dbReference>
<keyword evidence="14" id="KW-0966">Cell projection</keyword>
<feature type="signal peptide" evidence="13">
    <location>
        <begin position="1"/>
        <end position="22"/>
    </location>
</feature>
<feature type="chain" id="PRO_5041933840" description="Flagellar L-ring protein" evidence="13">
    <location>
        <begin position="23"/>
        <end position="248"/>
    </location>
</feature>
<dbReference type="GO" id="GO:0009427">
    <property type="term" value="C:bacterial-type flagellum basal body, distal rod, L ring"/>
    <property type="evidence" value="ECO:0007669"/>
    <property type="project" value="InterPro"/>
</dbReference>
<evidence type="ECO:0000256" key="7">
    <source>
        <dbReference type="ARBA" id="ARBA00023139"/>
    </source>
</evidence>
<reference evidence="14 15" key="1">
    <citation type="journal article" date="2015" name="Genome Announc.">
        <title>Draft Genome Sequences of Marine Isolates of Thalassomonas viridans and Thalassomonas actiniarum.</title>
        <authorList>
            <person name="Olonade I."/>
            <person name="van Zyl L.J."/>
            <person name="Trindade M."/>
        </authorList>
    </citation>
    <scope>NUCLEOTIDE SEQUENCE [LARGE SCALE GENOMIC DNA]</scope>
    <source>
        <strain evidence="14 15">A5K-106</strain>
    </source>
</reference>
<dbReference type="GO" id="GO:0009279">
    <property type="term" value="C:cell outer membrane"/>
    <property type="evidence" value="ECO:0007669"/>
    <property type="project" value="UniProtKB-SubCell"/>
</dbReference>
<dbReference type="AlphaFoldDB" id="A0AAF0C3K5"/>
<dbReference type="InterPro" id="IPR000527">
    <property type="entry name" value="Flag_Lring"/>
</dbReference>
<keyword evidence="9 11" id="KW-0998">Cell outer membrane</keyword>
<dbReference type="KEGG" id="tact:SG35_028125"/>
<evidence type="ECO:0000256" key="5">
    <source>
        <dbReference type="ARBA" id="ARBA00022729"/>
    </source>
</evidence>
<dbReference type="Pfam" id="PF02107">
    <property type="entry name" value="FlgH"/>
    <property type="match status" value="1"/>
</dbReference>
<evidence type="ECO:0000256" key="8">
    <source>
        <dbReference type="ARBA" id="ARBA00023143"/>
    </source>
</evidence>
<evidence type="ECO:0000313" key="15">
    <source>
        <dbReference type="Proteomes" id="UP000032568"/>
    </source>
</evidence>
<name>A0AAF0C3K5_9GAMM</name>
<gene>
    <name evidence="11" type="primary">flgH</name>
    <name evidence="14" type="ORF">SG35_028125</name>
</gene>
<dbReference type="PROSITE" id="PS51257">
    <property type="entry name" value="PROKAR_LIPOPROTEIN"/>
    <property type="match status" value="1"/>
</dbReference>
<evidence type="ECO:0000256" key="10">
    <source>
        <dbReference type="ARBA" id="ARBA00023288"/>
    </source>
</evidence>
<accession>A0AAF0C3K5</accession>
<keyword evidence="5 11" id="KW-0732">Signal</keyword>
<keyword evidence="8 11" id="KW-0975">Bacterial flagellum</keyword>
<dbReference type="GO" id="GO:0003774">
    <property type="term" value="F:cytoskeletal motor activity"/>
    <property type="evidence" value="ECO:0007669"/>
    <property type="project" value="InterPro"/>
</dbReference>
<comment type="similarity">
    <text evidence="3 11">Belongs to the FlgH family.</text>
</comment>
<keyword evidence="10 11" id="KW-0449">Lipoprotein</keyword>
<sequence>MKNRIFILALLNSLLFACSTTGELDKEVISDSPTNPKVSQRPAQKQSDEVMPDAPAYRPIRGSRIEVVQLPTGSLFNPRRAIGLYQPSSHYQVGDMILIRLEEKTTAKKSLDYRTDKNGHFELQPVTFNAGNIQVGDNDLSAEFEQENTFDSSAQTKQNNSLTGDITVSVRELLPNGNLIVSGEKWLTLNTGDEYIRFSGQIRASDIDSDNSISSVKVGNARIEYSGKGEQQTNQEKSLLGKLFGILE</sequence>
<keyword evidence="7" id="KW-0564">Palmitate</keyword>
<keyword evidence="6 11" id="KW-0472">Membrane</keyword>
<keyword evidence="14" id="KW-0969">Cilium</keyword>
<dbReference type="RefSeq" id="WP_044834406.1">
    <property type="nucleotide sequence ID" value="NZ_CP059735.1"/>
</dbReference>
<evidence type="ECO:0000256" key="13">
    <source>
        <dbReference type="SAM" id="SignalP"/>
    </source>
</evidence>
<evidence type="ECO:0000256" key="9">
    <source>
        <dbReference type="ARBA" id="ARBA00023237"/>
    </source>
</evidence>
<evidence type="ECO:0000256" key="12">
    <source>
        <dbReference type="SAM" id="MobiDB-lite"/>
    </source>
</evidence>
<comment type="function">
    <text evidence="1 11">Assembles around the rod to form the L-ring and probably protects the motor/basal body from shearing forces during rotation.</text>
</comment>
<evidence type="ECO:0000256" key="11">
    <source>
        <dbReference type="HAMAP-Rule" id="MF_00415"/>
    </source>
</evidence>
<evidence type="ECO:0000256" key="4">
    <source>
        <dbReference type="ARBA" id="ARBA00011439"/>
    </source>
</evidence>
<comment type="subcellular location">
    <subcellularLocation>
        <location evidence="11">Cell outer membrane</location>
        <topology evidence="11">Lipid-anchor</topology>
    </subcellularLocation>
    <subcellularLocation>
        <location evidence="11">Bacterial flagellum basal body</location>
    </subcellularLocation>
    <subcellularLocation>
        <location evidence="2">Membrane</location>
        <topology evidence="2">Lipid-anchor</topology>
    </subcellularLocation>
</comment>
<dbReference type="PANTHER" id="PTHR34933:SF1">
    <property type="entry name" value="FLAGELLAR L-RING PROTEIN"/>
    <property type="match status" value="1"/>
</dbReference>
<dbReference type="HAMAP" id="MF_00415">
    <property type="entry name" value="FlgH"/>
    <property type="match status" value="1"/>
</dbReference>
<dbReference type="PANTHER" id="PTHR34933">
    <property type="entry name" value="FLAGELLAR L-RING PROTEIN"/>
    <property type="match status" value="1"/>
</dbReference>
<evidence type="ECO:0000256" key="2">
    <source>
        <dbReference type="ARBA" id="ARBA00004635"/>
    </source>
</evidence>
<dbReference type="EMBL" id="CP059735">
    <property type="protein sequence ID" value="WDD99040.1"/>
    <property type="molecule type" value="Genomic_DNA"/>
</dbReference>